<gene>
    <name evidence="1" type="ORF">NCTC10815_03052</name>
</gene>
<evidence type="ECO:0000313" key="2">
    <source>
        <dbReference type="Proteomes" id="UP000254879"/>
    </source>
</evidence>
<sequence length="137" mass="16026">MYFVRNSLSNLIYSENQDSKLFEKSIWNLGTLLGFESTTPEKTLDDGGPDNLWRSPEYSLIIECKNNAINGVVSKSDLNQLSGALNWYKERYILENDYCGIFFHPYYKIDRRGSFSSEMKVVPKEKFELLKKMWKLS</sequence>
<proteinExistence type="predicted"/>
<dbReference type="AlphaFoldDB" id="A0A378PGY2"/>
<protein>
    <submittedName>
        <fullName evidence="1">Uncharacterized protein</fullName>
    </submittedName>
</protein>
<reference evidence="1 2" key="1">
    <citation type="submission" date="2018-06" db="EMBL/GenBank/DDBJ databases">
        <authorList>
            <consortium name="Pathogen Informatics"/>
            <person name="Doyle S."/>
        </authorList>
    </citation>
    <scope>NUCLEOTIDE SEQUENCE [LARGE SCALE GENOMIC DNA]</scope>
    <source>
        <strain evidence="2">NCTC 10815</strain>
    </source>
</reference>
<dbReference type="Proteomes" id="UP000254879">
    <property type="component" value="Unassembled WGS sequence"/>
</dbReference>
<name>A0A378PGY2_LISGR</name>
<accession>A0A378PGY2</accession>
<organism evidence="1 2">
    <name type="scientific">Listeria grayi</name>
    <name type="common">Listeria murrayi</name>
    <dbReference type="NCBI Taxonomy" id="1641"/>
    <lineage>
        <taxon>Bacteria</taxon>
        <taxon>Bacillati</taxon>
        <taxon>Bacillota</taxon>
        <taxon>Bacilli</taxon>
        <taxon>Bacillales</taxon>
        <taxon>Listeriaceae</taxon>
        <taxon>Listeria</taxon>
    </lineage>
</organism>
<dbReference type="EMBL" id="UGPG01000002">
    <property type="protein sequence ID" value="STY85493.1"/>
    <property type="molecule type" value="Genomic_DNA"/>
</dbReference>
<evidence type="ECO:0000313" key="1">
    <source>
        <dbReference type="EMBL" id="STY85493.1"/>
    </source>
</evidence>